<dbReference type="SUPFAM" id="SSF53335">
    <property type="entry name" value="S-adenosyl-L-methionine-dependent methyltransferases"/>
    <property type="match status" value="1"/>
</dbReference>
<reference evidence="4" key="1">
    <citation type="journal article" date="2014" name="Front. Microbiol.">
        <title>High frequency of phylogenetically diverse reductive dehalogenase-homologous genes in deep subseafloor sedimentary metagenomes.</title>
        <authorList>
            <person name="Kawai M."/>
            <person name="Futagami T."/>
            <person name="Toyoda A."/>
            <person name="Takaki Y."/>
            <person name="Nishi S."/>
            <person name="Hori S."/>
            <person name="Arai W."/>
            <person name="Tsubouchi T."/>
            <person name="Morono Y."/>
            <person name="Uchiyama I."/>
            <person name="Ito T."/>
            <person name="Fujiyama A."/>
            <person name="Inagaki F."/>
            <person name="Takami H."/>
        </authorList>
    </citation>
    <scope>NUCLEOTIDE SEQUENCE</scope>
    <source>
        <strain evidence="4">Expedition CK06-06</strain>
    </source>
</reference>
<name>X1FBN9_9ZZZZ</name>
<evidence type="ECO:0000256" key="1">
    <source>
        <dbReference type="ARBA" id="ARBA00022603"/>
    </source>
</evidence>
<dbReference type="PRINTS" id="PR00508">
    <property type="entry name" value="S21N4MTFRASE"/>
</dbReference>
<feature type="domain" description="DNA methylase N-4/N-6" evidence="3">
    <location>
        <begin position="9"/>
        <end position="116"/>
    </location>
</feature>
<dbReference type="Gene3D" id="3.40.50.150">
    <property type="entry name" value="Vaccinia Virus protein VP39"/>
    <property type="match status" value="1"/>
</dbReference>
<dbReference type="GO" id="GO:0032259">
    <property type="term" value="P:methylation"/>
    <property type="evidence" value="ECO:0007669"/>
    <property type="project" value="UniProtKB-KW"/>
</dbReference>
<dbReference type="Pfam" id="PF01555">
    <property type="entry name" value="N6_N4_Mtase"/>
    <property type="match status" value="1"/>
</dbReference>
<proteinExistence type="predicted"/>
<organism evidence="4">
    <name type="scientific">marine sediment metagenome</name>
    <dbReference type="NCBI Taxonomy" id="412755"/>
    <lineage>
        <taxon>unclassified sequences</taxon>
        <taxon>metagenomes</taxon>
        <taxon>ecological metagenomes</taxon>
    </lineage>
</organism>
<dbReference type="GO" id="GO:0008170">
    <property type="term" value="F:N-methyltransferase activity"/>
    <property type="evidence" value="ECO:0007669"/>
    <property type="project" value="InterPro"/>
</dbReference>
<keyword evidence="1" id="KW-0489">Methyltransferase</keyword>
<evidence type="ECO:0000313" key="4">
    <source>
        <dbReference type="EMBL" id="GAH42382.1"/>
    </source>
</evidence>
<dbReference type="AlphaFoldDB" id="X1FBN9"/>
<dbReference type="GO" id="GO:0003677">
    <property type="term" value="F:DNA binding"/>
    <property type="evidence" value="ECO:0007669"/>
    <property type="project" value="InterPro"/>
</dbReference>
<gene>
    <name evidence="4" type="ORF">S03H2_11485</name>
</gene>
<evidence type="ECO:0000256" key="2">
    <source>
        <dbReference type="ARBA" id="ARBA00022679"/>
    </source>
</evidence>
<keyword evidence="2" id="KW-0808">Transferase</keyword>
<accession>X1FBN9</accession>
<dbReference type="InterPro" id="IPR001091">
    <property type="entry name" value="RM_Methyltransferase"/>
</dbReference>
<dbReference type="EMBL" id="BARU01005862">
    <property type="protein sequence ID" value="GAH42382.1"/>
    <property type="molecule type" value="Genomic_DNA"/>
</dbReference>
<dbReference type="InterPro" id="IPR029063">
    <property type="entry name" value="SAM-dependent_MTases_sf"/>
</dbReference>
<comment type="caution">
    <text evidence="4">The sequence shown here is derived from an EMBL/GenBank/DDBJ whole genome shotgun (WGS) entry which is preliminary data.</text>
</comment>
<dbReference type="InterPro" id="IPR002941">
    <property type="entry name" value="DNA_methylase_N4/N6"/>
</dbReference>
<feature type="non-terminal residue" evidence="4">
    <location>
        <position position="1"/>
    </location>
</feature>
<evidence type="ECO:0000259" key="3">
    <source>
        <dbReference type="Pfam" id="PF01555"/>
    </source>
</evidence>
<sequence>RPEFALFDFILFYSKGSPDTFRWIGQNEMHNVIRCGVPELEAVWTGAICAGNERQWHPTQKPRWLLEKILFVSSVPGAQVLDPFAGSGSTAFAAQRLPGRQVTLIEPEPKYVGLIQSIAKDEFGCKVTLNDN</sequence>
<protein>
    <recommendedName>
        <fullName evidence="3">DNA methylase N-4/N-6 domain-containing protein</fullName>
    </recommendedName>
</protein>